<feature type="transmembrane region" description="Helical" evidence="1">
    <location>
        <begin position="20"/>
        <end position="41"/>
    </location>
</feature>
<dbReference type="RefSeq" id="WP_109276685.1">
    <property type="nucleotide sequence ID" value="NZ_QFKX01000006.1"/>
</dbReference>
<gene>
    <name evidence="2" type="ORF">DEO23_14175</name>
</gene>
<feature type="transmembrane region" description="Helical" evidence="1">
    <location>
        <begin position="99"/>
        <end position="119"/>
    </location>
</feature>
<name>A0A2U2RH73_9MICO</name>
<organism evidence="2 3">
    <name type="scientific">Brachybacterium endophyticum</name>
    <dbReference type="NCBI Taxonomy" id="2182385"/>
    <lineage>
        <taxon>Bacteria</taxon>
        <taxon>Bacillati</taxon>
        <taxon>Actinomycetota</taxon>
        <taxon>Actinomycetes</taxon>
        <taxon>Micrococcales</taxon>
        <taxon>Dermabacteraceae</taxon>
        <taxon>Brachybacterium</taxon>
    </lineage>
</organism>
<protein>
    <submittedName>
        <fullName evidence="2">Uncharacterized protein</fullName>
    </submittedName>
</protein>
<accession>A0A2U2RH73</accession>
<dbReference type="Proteomes" id="UP000245590">
    <property type="component" value="Unassembled WGS sequence"/>
</dbReference>
<keyword evidence="1" id="KW-1133">Transmembrane helix</keyword>
<proteinExistence type="predicted"/>
<comment type="caution">
    <text evidence="2">The sequence shown here is derived from an EMBL/GenBank/DDBJ whole genome shotgun (WGS) entry which is preliminary data.</text>
</comment>
<reference evidence="2 3" key="1">
    <citation type="submission" date="2018-05" db="EMBL/GenBank/DDBJ databases">
        <title>Brachybacterium sp. M1HQ-2T, whole genome shotgun sequence.</title>
        <authorList>
            <person name="Tuo L."/>
        </authorList>
    </citation>
    <scope>NUCLEOTIDE SEQUENCE [LARGE SCALE GENOMIC DNA]</scope>
    <source>
        <strain evidence="2 3">M1HQ-2</strain>
    </source>
</reference>
<feature type="transmembrane region" description="Helical" evidence="1">
    <location>
        <begin position="53"/>
        <end position="78"/>
    </location>
</feature>
<feature type="transmembrane region" description="Helical" evidence="1">
    <location>
        <begin position="125"/>
        <end position="144"/>
    </location>
</feature>
<keyword evidence="1" id="KW-0472">Membrane</keyword>
<evidence type="ECO:0000256" key="1">
    <source>
        <dbReference type="SAM" id="Phobius"/>
    </source>
</evidence>
<evidence type="ECO:0000313" key="2">
    <source>
        <dbReference type="EMBL" id="PWH05223.1"/>
    </source>
</evidence>
<dbReference type="EMBL" id="QFKX01000006">
    <property type="protein sequence ID" value="PWH05223.1"/>
    <property type="molecule type" value="Genomic_DNA"/>
</dbReference>
<dbReference type="AlphaFoldDB" id="A0A2U2RH73"/>
<keyword evidence="1" id="KW-0812">Transmembrane</keyword>
<sequence>MTKPDDPRPTLMDRITSRPIYDQAPAIVAAAAWAFWGVGALGLDDPALSSQRAAIYTSLGTLSALVLASATFVCTMTYQSTNMLMNAAFKKFRPEIRRNWLSILATALVAAAVSVSLLATDSLSPRWSLVVGGYILAIILIRGLRALYWLNYSLFGDELDGARRKKVELEGVPLLKDKSDATR</sequence>
<keyword evidence="3" id="KW-1185">Reference proteome</keyword>
<dbReference type="OrthoDB" id="5148366at2"/>
<evidence type="ECO:0000313" key="3">
    <source>
        <dbReference type="Proteomes" id="UP000245590"/>
    </source>
</evidence>